<dbReference type="EMBL" id="FO203431">
    <property type="protein sequence ID" value="CCH88366.1"/>
    <property type="molecule type" value="Genomic_DNA"/>
</dbReference>
<evidence type="ECO:0000256" key="2">
    <source>
        <dbReference type="ARBA" id="ARBA00022723"/>
    </source>
</evidence>
<keyword evidence="2" id="KW-0479">Metal-binding</keyword>
<dbReference type="Gene3D" id="3.90.180.10">
    <property type="entry name" value="Medium-chain alcohol dehydrogenases, catalytic domain"/>
    <property type="match status" value="1"/>
</dbReference>
<evidence type="ECO:0000259" key="6">
    <source>
        <dbReference type="Pfam" id="PF08240"/>
    </source>
</evidence>
<evidence type="ECO:0000313" key="7">
    <source>
        <dbReference type="EMBL" id="CCH88366.1"/>
    </source>
</evidence>
<evidence type="ECO:0000256" key="3">
    <source>
        <dbReference type="ARBA" id="ARBA00022833"/>
    </source>
</evidence>
<dbReference type="PATRIC" id="fig|477641.3.peg.2793"/>
<dbReference type="GO" id="GO:0008270">
    <property type="term" value="F:zinc ion binding"/>
    <property type="evidence" value="ECO:0007669"/>
    <property type="project" value="TreeGrafter"/>
</dbReference>
<protein>
    <submittedName>
        <fullName evidence="7">Alcohol dehydrogenase B</fullName>
    </submittedName>
</protein>
<dbReference type="Proteomes" id="UP000006461">
    <property type="component" value="Chromosome"/>
</dbReference>
<evidence type="ECO:0000313" key="8">
    <source>
        <dbReference type="Proteomes" id="UP000006461"/>
    </source>
</evidence>
<dbReference type="AlphaFoldDB" id="I4EYA3"/>
<dbReference type="SUPFAM" id="SSF51735">
    <property type="entry name" value="NAD(P)-binding Rossmann-fold domains"/>
    <property type="match status" value="1"/>
</dbReference>
<name>I4EYA3_MODI5</name>
<gene>
    <name evidence="7" type="primary">adh</name>
    <name evidence="7" type="ordered locus">MODMU_2938</name>
</gene>
<dbReference type="GO" id="GO:0051903">
    <property type="term" value="F:S-(hydroxymethyl)glutathione dehydrogenase [NAD(P)+] activity"/>
    <property type="evidence" value="ECO:0007669"/>
    <property type="project" value="TreeGrafter"/>
</dbReference>
<dbReference type="InterPro" id="IPR023921">
    <property type="entry name" value="ADH_Zn_actinomycetes"/>
</dbReference>
<dbReference type="Pfam" id="PF08240">
    <property type="entry name" value="ADH_N"/>
    <property type="match status" value="1"/>
</dbReference>
<dbReference type="eggNOG" id="COG1062">
    <property type="taxonomic scope" value="Bacteria"/>
</dbReference>
<feature type="domain" description="Alcohol dehydrogenase-like C-terminal" evidence="5">
    <location>
        <begin position="197"/>
        <end position="317"/>
    </location>
</feature>
<dbReference type="GO" id="GO:0046294">
    <property type="term" value="P:formaldehyde catabolic process"/>
    <property type="evidence" value="ECO:0007669"/>
    <property type="project" value="TreeGrafter"/>
</dbReference>
<dbReference type="NCBIfam" id="TIGR03989">
    <property type="entry name" value="Rxyl_3153"/>
    <property type="match status" value="1"/>
</dbReference>
<dbReference type="STRING" id="477641.MODMU_2938"/>
<evidence type="ECO:0000259" key="5">
    <source>
        <dbReference type="Pfam" id="PF00107"/>
    </source>
</evidence>
<dbReference type="PANTHER" id="PTHR43880">
    <property type="entry name" value="ALCOHOL DEHYDROGENASE"/>
    <property type="match status" value="1"/>
</dbReference>
<sequence>MPTTTRAAVMYAAHQPWEITELQLDDPREQEVLVRWEISGMCHSDDHIRTGDARNRFPIVGGHEGAGVVEAVGEHTTRVKVGDRIVASFIPACGVCRWCSTGHQNVCDRGLYAGTGQLQDGTFRFHQDGSDLGALCTLGTFSERSVISEYSAVRLPDDIPFEVAALVGCGVPTGWGSAVHAAGVRAGETVVIYGSGGVGSNAVQGAAYAGAKNVVVVDPVPFKLEMAKVFGATHTFTDPRAAWEFVNETTWGQLAEHAIITVGVNTEQVVTDAINITGKTGKVTVTAIGKADEKQVQVNGGTLVGYTRQVQGALFGNCNPLVDIPRLLGLYRAGDLKLDELITNRYRLEDLNQGYQDMNDGKNIRGIIVHDHAGTRA</sequence>
<comment type="similarity">
    <text evidence="1">Belongs to the zinc-containing alcohol dehydrogenase family.</text>
</comment>
<dbReference type="Gene3D" id="3.40.50.720">
    <property type="entry name" value="NAD(P)-binding Rossmann-like Domain"/>
    <property type="match status" value="1"/>
</dbReference>
<dbReference type="OrthoDB" id="334894at2"/>
<dbReference type="InterPro" id="IPR036291">
    <property type="entry name" value="NAD(P)-bd_dom_sf"/>
</dbReference>
<accession>I4EYA3</accession>
<dbReference type="OMA" id="ITHEMTL"/>
<dbReference type="PANTHER" id="PTHR43880:SF12">
    <property type="entry name" value="ALCOHOL DEHYDROGENASE CLASS-3"/>
    <property type="match status" value="1"/>
</dbReference>
<dbReference type="HOGENOM" id="CLU_026673_14_1_11"/>
<dbReference type="InterPro" id="IPR013149">
    <property type="entry name" value="ADH-like_C"/>
</dbReference>
<dbReference type="SUPFAM" id="SSF50129">
    <property type="entry name" value="GroES-like"/>
    <property type="match status" value="2"/>
</dbReference>
<dbReference type="KEGG" id="mmar:MODMU_2938"/>
<evidence type="ECO:0000256" key="4">
    <source>
        <dbReference type="ARBA" id="ARBA00023027"/>
    </source>
</evidence>
<keyword evidence="8" id="KW-1185">Reference proteome</keyword>
<organism evidence="7 8">
    <name type="scientific">Modestobacter italicus (strain DSM 44449 / CECT 9708 / BC 501)</name>
    <dbReference type="NCBI Taxonomy" id="2732864"/>
    <lineage>
        <taxon>Bacteria</taxon>
        <taxon>Bacillati</taxon>
        <taxon>Actinomycetota</taxon>
        <taxon>Actinomycetes</taxon>
        <taxon>Geodermatophilales</taxon>
        <taxon>Geodermatophilaceae</taxon>
        <taxon>Modestobacter</taxon>
    </lineage>
</organism>
<keyword evidence="4" id="KW-0520">NAD</keyword>
<dbReference type="InterPro" id="IPR013154">
    <property type="entry name" value="ADH-like_N"/>
</dbReference>
<dbReference type="InterPro" id="IPR011032">
    <property type="entry name" value="GroES-like_sf"/>
</dbReference>
<proteinExistence type="inferred from homology"/>
<feature type="domain" description="Alcohol dehydrogenase-like N-terminal" evidence="6">
    <location>
        <begin position="29"/>
        <end position="157"/>
    </location>
</feature>
<dbReference type="CDD" id="cd08279">
    <property type="entry name" value="Zn_ADH_class_III"/>
    <property type="match status" value="1"/>
</dbReference>
<keyword evidence="3" id="KW-0862">Zinc</keyword>
<evidence type="ECO:0000256" key="1">
    <source>
        <dbReference type="ARBA" id="ARBA00008072"/>
    </source>
</evidence>
<dbReference type="GO" id="GO:0005829">
    <property type="term" value="C:cytosol"/>
    <property type="evidence" value="ECO:0007669"/>
    <property type="project" value="TreeGrafter"/>
</dbReference>
<dbReference type="Pfam" id="PF00107">
    <property type="entry name" value="ADH_zinc_N"/>
    <property type="match status" value="1"/>
</dbReference>
<reference evidence="7 8" key="1">
    <citation type="journal article" date="2012" name="J. Bacteriol.">
        <title>Genome Sequence of Radiation-Resistant Modestobacter marinus Strain BC501, a Representative Actinobacterium That Thrives on Calcareous Stone Surfaces.</title>
        <authorList>
            <person name="Normand P."/>
            <person name="Gury J."/>
            <person name="Pujic P."/>
            <person name="Chouaia B."/>
            <person name="Crotti E."/>
            <person name="Brusetti L."/>
            <person name="Daffonchio D."/>
            <person name="Vacherie B."/>
            <person name="Barbe V."/>
            <person name="Medigue C."/>
            <person name="Calteau A."/>
            <person name="Ghodhbane-Gtari F."/>
            <person name="Essoussi I."/>
            <person name="Nouioui I."/>
            <person name="Abbassi-Ghozzi I."/>
            <person name="Gtari M."/>
        </authorList>
    </citation>
    <scope>NUCLEOTIDE SEQUENCE [LARGE SCALE GENOMIC DNA]</scope>
    <source>
        <strain evidence="8">BC 501</strain>
    </source>
</reference>